<dbReference type="OrthoDB" id="437410at2"/>
<dbReference type="STRING" id="454136.NIES2119_31320"/>
<dbReference type="InterPro" id="IPR000225">
    <property type="entry name" value="Armadillo"/>
</dbReference>
<dbReference type="SUPFAM" id="SSF52540">
    <property type="entry name" value="P-loop containing nucleoside triphosphate hydrolases"/>
    <property type="match status" value="1"/>
</dbReference>
<dbReference type="PROSITE" id="PS50077">
    <property type="entry name" value="HEAT_REPEAT"/>
    <property type="match status" value="2"/>
</dbReference>
<keyword evidence="4" id="KW-1133">Transmembrane helix</keyword>
<dbReference type="GO" id="GO:0016491">
    <property type="term" value="F:oxidoreductase activity"/>
    <property type="evidence" value="ECO:0007669"/>
    <property type="project" value="TreeGrafter"/>
</dbReference>
<keyword evidence="4" id="KW-0472">Membrane</keyword>
<name>A0A1U7I2I8_9CYAN</name>
<dbReference type="InterPro" id="IPR016024">
    <property type="entry name" value="ARM-type_fold"/>
</dbReference>
<dbReference type="SMART" id="SM00185">
    <property type="entry name" value="ARM"/>
    <property type="match status" value="3"/>
</dbReference>
<dbReference type="SMART" id="SM00382">
    <property type="entry name" value="AAA"/>
    <property type="match status" value="1"/>
</dbReference>
<evidence type="ECO:0000256" key="3">
    <source>
        <dbReference type="ARBA" id="ARBA00045876"/>
    </source>
</evidence>
<evidence type="ECO:0000259" key="5">
    <source>
        <dbReference type="SMART" id="SM00382"/>
    </source>
</evidence>
<sequence>MLLPKPRKLAKFISFVCLGLLLAVLLIPSSCVSSKDREITVYIQQLRDKDSQVRWWAATNLGQSDVNAESSIPQLVEATEDEDSWVRSSAVATLGKIRSQPEITIPCLVRRLKDWNQEVQQAAAVALGRMGSPAVPELIKLFKDRDSNVRRHAAFALSAIGSEAKAAVPALIKATQDSNRAVRQQAIEALGQVGSDEKTATPVLIAALKNQDWQIRATAAHTLGKIGSPAKSVIPALISALNDPDAVVRLRATLALGQLSSDAVPLLAKTLRERQQPARVRSHASYALGEMGIEAQEAIPALIELLGENNAEIRQGVLFALKQIGYPAIPELTKALRHQNRQVRNTAAVALGKISESLQDNSNRLYSEELDQAISNLEQAQLVLNPRQPNLAGEISAISASGERFPQDAVDSVRRGVDALKTERDSDFQFLALFILISVLALLALIGFFVFWVRPVILLRLSSAAIAAQQEQEMLSQMLTTIEQFLEQAGVQVKRENKQVLRVVAASGRLKSLSPLPVLLAMGQPTAQDVTELMQCAERLGSERQQRSGILLYRQSPDTLFRVRMAEVRLRDRFVLIPIPLAAVEQSVSDPAACVGLLAQYSDRYLPGADLFDDRNAIGDTLSFFGRAELLHRLEQELVRQQGIGLFGLRKSGKTSILLQLGFALRRHPVVHLDLQPYGGKLRYGAELFNEILRQLLGRLHEHNTTAIATFEPFSADIPAAALTTEFVQYISKIAVQLTAAKYEPPILLFLDEIERILPVATDPLEKVEEFNAFFGGLRVLSQEQRLLGLLVADVHPDCNRINQWQQEGVPTNPVFSFFKEVFLSSFSEEETKTMLVDISRLMGRSFDRETLTAIYQESGGHPFIARQLASLLCAKVPEQEDGQISCSTAQRYLNRPFSYSSVLKDYFGQNIWADLKKRQFEAAIAILKLLAYNFDVPGGMAEKDLLAFLSSLFTESQCLDALLWLEMVGLVKRVEAQDDNDYYRSHVPLLSRWLQMEMGEQESRQWQIQ</sequence>
<dbReference type="RefSeq" id="WP_073597405.1">
    <property type="nucleotide sequence ID" value="NZ_MRCE01000069.1"/>
</dbReference>
<dbReference type="InterPro" id="IPR021133">
    <property type="entry name" value="HEAT_type_2"/>
</dbReference>
<feature type="domain" description="AAA+ ATPase" evidence="5">
    <location>
        <begin position="640"/>
        <end position="898"/>
    </location>
</feature>
<keyword evidence="1" id="KW-0042">Antenna complex</keyword>
<dbReference type="SMART" id="SM00567">
    <property type="entry name" value="EZ_HEAT"/>
    <property type="match status" value="8"/>
</dbReference>
<accession>A0A1U7I2I8</accession>
<dbReference type="Gene3D" id="3.40.50.300">
    <property type="entry name" value="P-loop containing nucleotide triphosphate hydrolases"/>
    <property type="match status" value="1"/>
</dbReference>
<gene>
    <name evidence="6" type="ORF">NIES2119_31320</name>
</gene>
<dbReference type="Proteomes" id="UP000185860">
    <property type="component" value="Unassembled WGS sequence"/>
</dbReference>
<protein>
    <recommendedName>
        <fullName evidence="5">AAA+ ATPase domain-containing protein</fullName>
    </recommendedName>
</protein>
<evidence type="ECO:0000256" key="1">
    <source>
        <dbReference type="ARBA" id="ARBA00022549"/>
    </source>
</evidence>
<dbReference type="InterPro" id="IPR027417">
    <property type="entry name" value="P-loop_NTPase"/>
</dbReference>
<feature type="transmembrane region" description="Helical" evidence="4">
    <location>
        <begin position="430"/>
        <end position="453"/>
    </location>
</feature>
<dbReference type="EMBL" id="MRCE01000069">
    <property type="protein sequence ID" value="OKH30225.1"/>
    <property type="molecule type" value="Genomic_DNA"/>
</dbReference>
<evidence type="ECO:0000256" key="2">
    <source>
        <dbReference type="ARBA" id="ARBA00022738"/>
    </source>
</evidence>
<dbReference type="Pfam" id="PF13646">
    <property type="entry name" value="HEAT_2"/>
    <property type="match status" value="3"/>
</dbReference>
<dbReference type="SUPFAM" id="SSF48371">
    <property type="entry name" value="ARM repeat"/>
    <property type="match status" value="1"/>
</dbReference>
<dbReference type="InterPro" id="IPR004155">
    <property type="entry name" value="PBS_lyase_HEAT"/>
</dbReference>
<keyword evidence="2" id="KW-0605">Phycobilisome</keyword>
<evidence type="ECO:0000256" key="4">
    <source>
        <dbReference type="SAM" id="Phobius"/>
    </source>
</evidence>
<keyword evidence="4" id="KW-0812">Transmembrane</keyword>
<comment type="function">
    <text evidence="3">Catalyzes the hydroxylation of the N(6)-(4-aminobutyl)-L-lysine intermediate produced by deoxyhypusine synthase/DHPS on a critical lysine of the eukaryotic translation initiation factor 5A/eIF-5A. This is the second step of the post-translational modification of that lysine into an unusual amino acid residue named hypusine. Hypusination is unique to mature eIF-5A factor and is essential for its function.</text>
</comment>
<proteinExistence type="predicted"/>
<dbReference type="Gene3D" id="1.25.10.10">
    <property type="entry name" value="Leucine-rich Repeat Variant"/>
    <property type="match status" value="2"/>
</dbReference>
<evidence type="ECO:0000313" key="6">
    <source>
        <dbReference type="EMBL" id="OKH30225.1"/>
    </source>
</evidence>
<dbReference type="GO" id="GO:0030089">
    <property type="term" value="C:phycobilisome"/>
    <property type="evidence" value="ECO:0007669"/>
    <property type="project" value="UniProtKB-KW"/>
</dbReference>
<organism evidence="6 7">
    <name type="scientific">[Phormidium ambiguum] IAM M-71</name>
    <dbReference type="NCBI Taxonomy" id="454136"/>
    <lineage>
        <taxon>Bacteria</taxon>
        <taxon>Bacillati</taxon>
        <taxon>Cyanobacteriota</taxon>
        <taxon>Cyanophyceae</taxon>
        <taxon>Oscillatoriophycideae</taxon>
        <taxon>Aerosakkonematales</taxon>
        <taxon>Aerosakkonemataceae</taxon>
        <taxon>Floridanema</taxon>
    </lineage>
</organism>
<dbReference type="PANTHER" id="PTHR12697">
    <property type="entry name" value="PBS LYASE HEAT-LIKE PROTEIN"/>
    <property type="match status" value="1"/>
</dbReference>
<dbReference type="PANTHER" id="PTHR12697:SF5">
    <property type="entry name" value="DEOXYHYPUSINE HYDROXYLASE"/>
    <property type="match status" value="1"/>
</dbReference>
<dbReference type="InterPro" id="IPR011989">
    <property type="entry name" value="ARM-like"/>
</dbReference>
<dbReference type="AlphaFoldDB" id="A0A1U7I2I8"/>
<evidence type="ECO:0000313" key="7">
    <source>
        <dbReference type="Proteomes" id="UP000185860"/>
    </source>
</evidence>
<reference evidence="6 7" key="1">
    <citation type="submission" date="2016-11" db="EMBL/GenBank/DDBJ databases">
        <title>Draft Genome Sequences of Nine Cyanobacterial Strains from Diverse Habitats.</title>
        <authorList>
            <person name="Zhu T."/>
            <person name="Hou S."/>
            <person name="Lu X."/>
            <person name="Hess W.R."/>
        </authorList>
    </citation>
    <scope>NUCLEOTIDE SEQUENCE [LARGE SCALE GENOMIC DNA]</scope>
    <source>
        <strain evidence="6 7">IAM M-71</strain>
    </source>
</reference>
<comment type="caution">
    <text evidence="6">The sequence shown here is derived from an EMBL/GenBank/DDBJ whole genome shotgun (WGS) entry which is preliminary data.</text>
</comment>
<dbReference type="InterPro" id="IPR003593">
    <property type="entry name" value="AAA+_ATPase"/>
</dbReference>